<organism evidence="2 3">
    <name type="scientific">Brumicola pallidula DSM 14239 = ACAM 615</name>
    <dbReference type="NCBI Taxonomy" id="1121922"/>
    <lineage>
        <taxon>Bacteria</taxon>
        <taxon>Pseudomonadati</taxon>
        <taxon>Pseudomonadota</taxon>
        <taxon>Gammaproteobacteria</taxon>
        <taxon>Alteromonadales</taxon>
        <taxon>Alteromonadaceae</taxon>
        <taxon>Brumicola</taxon>
    </lineage>
</organism>
<keyword evidence="1" id="KW-0472">Membrane</keyword>
<comment type="caution">
    <text evidence="2">The sequence shown here is derived from an EMBL/GenBank/DDBJ whole genome shotgun (WGS) entry which is preliminary data.</text>
</comment>
<reference evidence="3" key="1">
    <citation type="journal article" date="2014" name="Environ. Microbiol.">
        <title>Comparative genomics of the marine bacterial genus Glaciecola reveals the high degree of genomic diversity and genomic characteristic for cold adaptation.</title>
        <authorList>
            <person name="Qin Q.L."/>
            <person name="Xie B.B."/>
            <person name="Yu Y."/>
            <person name="Shu Y.L."/>
            <person name="Rong J.C."/>
            <person name="Zhang Y.J."/>
            <person name="Zhao D.L."/>
            <person name="Chen X.L."/>
            <person name="Zhang X.Y."/>
            <person name="Chen B."/>
            <person name="Zhou B.C."/>
            <person name="Zhang Y.Z."/>
        </authorList>
    </citation>
    <scope>NUCLEOTIDE SEQUENCE [LARGE SCALE GENOMIC DNA]</scope>
    <source>
        <strain evidence="3">ACAM 615</strain>
    </source>
</reference>
<keyword evidence="3" id="KW-1185">Reference proteome</keyword>
<proteinExistence type="predicted"/>
<keyword evidence="1" id="KW-1133">Transmembrane helix</keyword>
<evidence type="ECO:0000313" key="3">
    <source>
        <dbReference type="Proteomes" id="UP000006251"/>
    </source>
</evidence>
<dbReference type="Proteomes" id="UP000006251">
    <property type="component" value="Unassembled WGS sequence"/>
</dbReference>
<gene>
    <name evidence="2" type="ORF">GPAL_3575</name>
</gene>
<protein>
    <submittedName>
        <fullName evidence="2">Uncharacterized protein</fullName>
    </submittedName>
</protein>
<feature type="transmembrane region" description="Helical" evidence="1">
    <location>
        <begin position="21"/>
        <end position="40"/>
    </location>
</feature>
<keyword evidence="1" id="KW-0812">Transmembrane</keyword>
<sequence>MNKLKQRAPFKDRSRVHNATMPFDFVILPTFLWFINNKILQLLNLKLST</sequence>
<evidence type="ECO:0000313" key="2">
    <source>
        <dbReference type="EMBL" id="GAC30417.1"/>
    </source>
</evidence>
<dbReference type="AlphaFoldDB" id="K6ZJB4"/>
<accession>K6ZJB4</accession>
<evidence type="ECO:0000256" key="1">
    <source>
        <dbReference type="SAM" id="Phobius"/>
    </source>
</evidence>
<name>K6ZJB4_9ALTE</name>
<dbReference type="EMBL" id="BAEQ01000056">
    <property type="protein sequence ID" value="GAC30417.1"/>
    <property type="molecule type" value="Genomic_DNA"/>
</dbReference>